<dbReference type="AlphaFoldDB" id="A0A6N7IMC8"/>
<protein>
    <submittedName>
        <fullName evidence="2">Uncharacterized protein</fullName>
    </submittedName>
</protein>
<organism evidence="2 3">
    <name type="scientific">Desulfofundulus thermobenzoicus</name>
    <dbReference type="NCBI Taxonomy" id="29376"/>
    <lineage>
        <taxon>Bacteria</taxon>
        <taxon>Bacillati</taxon>
        <taxon>Bacillota</taxon>
        <taxon>Clostridia</taxon>
        <taxon>Eubacteriales</taxon>
        <taxon>Peptococcaceae</taxon>
        <taxon>Desulfofundulus</taxon>
    </lineage>
</organism>
<sequence length="79" mass="8880">MQAASTLFLLSHHRSIPVQNNQGEPVGIQNCRANSRRANSPQANRRKKTPAFPPEDRGVKPHLFLSVQTIFTLILHDPK</sequence>
<evidence type="ECO:0000313" key="2">
    <source>
        <dbReference type="EMBL" id="MQL51130.1"/>
    </source>
</evidence>
<accession>A0A6N7IMC8</accession>
<dbReference type="EMBL" id="WHYR01000004">
    <property type="protein sequence ID" value="MQL51130.1"/>
    <property type="molecule type" value="Genomic_DNA"/>
</dbReference>
<feature type="compositionally biased region" description="Polar residues" evidence="1">
    <location>
        <begin position="34"/>
        <end position="43"/>
    </location>
</feature>
<evidence type="ECO:0000256" key="1">
    <source>
        <dbReference type="SAM" id="MobiDB-lite"/>
    </source>
</evidence>
<reference evidence="2 3" key="1">
    <citation type="submission" date="2019-10" db="EMBL/GenBank/DDBJ databases">
        <title>Comparative genomics of sulfur disproportionating microorganisms.</title>
        <authorList>
            <person name="Ward L.M."/>
            <person name="Bertran E."/>
            <person name="Johnston D."/>
        </authorList>
    </citation>
    <scope>NUCLEOTIDE SEQUENCE [LARGE SCALE GENOMIC DNA]</scope>
    <source>
        <strain evidence="2 3">DSM 14055</strain>
    </source>
</reference>
<dbReference type="RefSeq" id="WP_152945051.1">
    <property type="nucleotide sequence ID" value="NZ_WHYR01000004.1"/>
</dbReference>
<feature type="region of interest" description="Disordered" evidence="1">
    <location>
        <begin position="34"/>
        <end position="58"/>
    </location>
</feature>
<proteinExistence type="predicted"/>
<gene>
    <name evidence="2" type="ORF">GFC01_02375</name>
</gene>
<comment type="caution">
    <text evidence="2">The sequence shown here is derived from an EMBL/GenBank/DDBJ whole genome shotgun (WGS) entry which is preliminary data.</text>
</comment>
<evidence type="ECO:0000313" key="3">
    <source>
        <dbReference type="Proteomes" id="UP000441717"/>
    </source>
</evidence>
<name>A0A6N7IMC8_9FIRM</name>
<dbReference type="Proteomes" id="UP000441717">
    <property type="component" value="Unassembled WGS sequence"/>
</dbReference>
<keyword evidence="3" id="KW-1185">Reference proteome</keyword>